<keyword evidence="3 7" id="KW-0350">Heme biosynthesis</keyword>
<dbReference type="Proteomes" id="UP000031890">
    <property type="component" value="Chromosome"/>
</dbReference>
<dbReference type="GO" id="GO:0004325">
    <property type="term" value="F:ferrochelatase activity"/>
    <property type="evidence" value="ECO:0007669"/>
    <property type="project" value="UniProtKB-UniRule"/>
</dbReference>
<keyword evidence="4 7" id="KW-0456">Lyase</keyword>
<evidence type="ECO:0000256" key="6">
    <source>
        <dbReference type="ARBA" id="ARBA00024536"/>
    </source>
</evidence>
<comment type="similarity">
    <text evidence="7 8">Belongs to the ferrochelatase family.</text>
</comment>
<dbReference type="CDD" id="cd03411">
    <property type="entry name" value="Ferrochelatase_N"/>
    <property type="match status" value="1"/>
</dbReference>
<dbReference type="GO" id="GO:0006783">
    <property type="term" value="P:heme biosynthetic process"/>
    <property type="evidence" value="ECO:0007669"/>
    <property type="project" value="UniProtKB-UniRule"/>
</dbReference>
<dbReference type="STRING" id="161899.CSING_06825"/>
<dbReference type="Pfam" id="PF00762">
    <property type="entry name" value="Ferrochelatase"/>
    <property type="match status" value="1"/>
</dbReference>
<accession>A0A0B6EQU4</accession>
<dbReference type="NCBIfam" id="TIGR00109">
    <property type="entry name" value="hemH"/>
    <property type="match status" value="1"/>
</dbReference>
<dbReference type="UniPathway" id="UPA00252"/>
<evidence type="ECO:0000256" key="1">
    <source>
        <dbReference type="ARBA" id="ARBA00004744"/>
    </source>
</evidence>
<dbReference type="EC" id="4.99.1.9" evidence="7"/>
<evidence type="ECO:0000256" key="8">
    <source>
        <dbReference type="RuleBase" id="RU004185"/>
    </source>
</evidence>
<dbReference type="Gene3D" id="3.40.50.1400">
    <property type="match status" value="2"/>
</dbReference>
<comment type="caution">
    <text evidence="7">Lacks conserved residue(s) required for the propagation of feature annotation.</text>
</comment>
<dbReference type="NCBIfam" id="NF000689">
    <property type="entry name" value="PRK00035.2-1"/>
    <property type="match status" value="1"/>
</dbReference>
<dbReference type="EMBL" id="CP010827">
    <property type="protein sequence ID" value="AJI78897.1"/>
    <property type="molecule type" value="Genomic_DNA"/>
</dbReference>
<evidence type="ECO:0000313" key="9">
    <source>
        <dbReference type="EMBL" id="AJI78897.1"/>
    </source>
</evidence>
<evidence type="ECO:0000256" key="3">
    <source>
        <dbReference type="ARBA" id="ARBA00023133"/>
    </source>
</evidence>
<dbReference type="OrthoDB" id="9776380at2"/>
<dbReference type="CDD" id="cd00419">
    <property type="entry name" value="Ferrochelatase_C"/>
    <property type="match status" value="1"/>
</dbReference>
<dbReference type="InterPro" id="IPR033659">
    <property type="entry name" value="Ferrochelatase_N"/>
</dbReference>
<feature type="binding site" evidence="7">
    <location>
        <position position="203"/>
    </location>
    <ligand>
        <name>Fe(2+)</name>
        <dbReference type="ChEBI" id="CHEBI:29033"/>
    </ligand>
</feature>
<comment type="function">
    <text evidence="7">Involved in coproporphyrin-dependent heme b biosynthesis. Catalyzes the insertion of ferrous iron into coproporphyrin III to form Fe-coproporphyrin III.</text>
</comment>
<comment type="catalytic activity">
    <reaction evidence="6">
        <text>Fe-coproporphyrin III + 2 H(+) = coproporphyrin III + Fe(2+)</text>
        <dbReference type="Rhea" id="RHEA:49572"/>
        <dbReference type="ChEBI" id="CHEBI:15378"/>
        <dbReference type="ChEBI" id="CHEBI:29033"/>
        <dbReference type="ChEBI" id="CHEBI:68438"/>
        <dbReference type="ChEBI" id="CHEBI:131725"/>
        <dbReference type="EC" id="4.99.1.9"/>
    </reaction>
    <physiologicalReaction direction="right-to-left" evidence="6">
        <dbReference type="Rhea" id="RHEA:49574"/>
    </physiologicalReaction>
</comment>
<dbReference type="KEGG" id="csx:CSING_06825"/>
<evidence type="ECO:0000256" key="7">
    <source>
        <dbReference type="HAMAP-Rule" id="MF_00323"/>
    </source>
</evidence>
<comment type="subcellular location">
    <subcellularLocation>
        <location evidence="7">Cytoplasm</location>
    </subcellularLocation>
</comment>
<keyword evidence="7" id="KW-0963">Cytoplasm</keyword>
<comment type="pathway">
    <text evidence="1 7">Porphyrin-containing compound metabolism; protoheme biosynthesis.</text>
</comment>
<reference evidence="9 10" key="1">
    <citation type="journal article" date="2015" name="Genome Announc.">
        <title>Complete Genome Sequence and Annotation of Corynebacterium singulare DSM 44357, Isolated from a Human Semen Specimen.</title>
        <authorList>
            <person name="Merten M."/>
            <person name="Brinkrolf K."/>
            <person name="Albersmeier A."/>
            <person name="Kutter Y."/>
            <person name="Ruckert C."/>
            <person name="Tauch A."/>
        </authorList>
    </citation>
    <scope>NUCLEOTIDE SEQUENCE [LARGE SCALE GENOMIC DNA]</scope>
    <source>
        <strain evidence="9">IBS B52218</strain>
    </source>
</reference>
<keyword evidence="2 7" id="KW-0408">Iron</keyword>
<evidence type="ECO:0000256" key="4">
    <source>
        <dbReference type="ARBA" id="ARBA00023239"/>
    </source>
</evidence>
<dbReference type="HAMAP" id="MF_00323">
    <property type="entry name" value="Ferrochelatase"/>
    <property type="match status" value="1"/>
</dbReference>
<dbReference type="HOGENOM" id="CLU_018884_2_0_11"/>
<dbReference type="InterPro" id="IPR001015">
    <property type="entry name" value="Ferrochelatase"/>
</dbReference>
<sequence>MTETQRTAPGAGFGTGQAPSTFDALLVLSFGGPEGNEEVVPFLENVTRGRGIPRERLEEVGEHYFHFDGVSPLNALNRDIIANLESELKDRGHNLPVYFGNRNWHPFGTEAVDQMAKDGVRNVAVFATSAWGGYSACRQYDEDITKLRDYVADKGYPEITFTKLRQFFDHPKFVGEMADAVREAYAEVAEEKLPKTRMLFTAHSVPTAHDSVGGAEGDKHIYSRQVAEASRLVAEAAGVKEYDLVWQSRSGNPATPWLEPDIVDHTTEIHKNDGIEAVVVCPIGFISDHMEVIWDLDSELQDAAGEMGVSVHRTRTAGPSQQFASLIIDLVDELEQGSQPESLGNVTVQGCTVNGAPCAEGCCDIWSLKKAH</sequence>
<dbReference type="AlphaFoldDB" id="A0A0B6EQU4"/>
<protein>
    <recommendedName>
        <fullName evidence="7">Coproporphyrin III ferrochelatase</fullName>
        <ecNumber evidence="7">4.99.1.9</ecNumber>
    </recommendedName>
</protein>
<dbReference type="GO" id="GO:0046872">
    <property type="term" value="F:metal ion binding"/>
    <property type="evidence" value="ECO:0007669"/>
    <property type="project" value="UniProtKB-KW"/>
</dbReference>
<dbReference type="PANTHER" id="PTHR11108:SF1">
    <property type="entry name" value="FERROCHELATASE, MITOCHONDRIAL"/>
    <property type="match status" value="1"/>
</dbReference>
<feature type="binding site" evidence="7">
    <location>
        <position position="71"/>
    </location>
    <ligand>
        <name>Fe-coproporphyrin III</name>
        <dbReference type="ChEBI" id="CHEBI:68438"/>
    </ligand>
</feature>
<gene>
    <name evidence="9" type="primary">hemH</name>
    <name evidence="7" type="synonym">cpfC</name>
    <name evidence="9" type="ORF">CSING_06825</name>
</gene>
<dbReference type="InterPro" id="IPR033644">
    <property type="entry name" value="Ferrochelatase_C"/>
</dbReference>
<proteinExistence type="inferred from homology"/>
<evidence type="ECO:0000313" key="10">
    <source>
        <dbReference type="Proteomes" id="UP000031890"/>
    </source>
</evidence>
<dbReference type="RefSeq" id="WP_042530806.1">
    <property type="nucleotide sequence ID" value="NZ_CP010827.1"/>
</dbReference>
<evidence type="ECO:0000256" key="5">
    <source>
        <dbReference type="ARBA" id="ARBA00023244"/>
    </source>
</evidence>
<dbReference type="GO" id="GO:0005737">
    <property type="term" value="C:cytoplasm"/>
    <property type="evidence" value="ECO:0007669"/>
    <property type="project" value="UniProtKB-SubCell"/>
</dbReference>
<name>A0A0B6EQU4_9CORY</name>
<dbReference type="PANTHER" id="PTHR11108">
    <property type="entry name" value="FERROCHELATASE"/>
    <property type="match status" value="1"/>
</dbReference>
<keyword evidence="7" id="KW-0479">Metal-binding</keyword>
<keyword evidence="5 7" id="KW-0627">Porphyrin biosynthesis</keyword>
<evidence type="ECO:0000256" key="2">
    <source>
        <dbReference type="ARBA" id="ARBA00023004"/>
    </source>
</evidence>
<organism evidence="9 10">
    <name type="scientific">Corynebacterium singulare</name>
    <dbReference type="NCBI Taxonomy" id="161899"/>
    <lineage>
        <taxon>Bacteria</taxon>
        <taxon>Bacillati</taxon>
        <taxon>Actinomycetota</taxon>
        <taxon>Actinomycetes</taxon>
        <taxon>Mycobacteriales</taxon>
        <taxon>Corynebacteriaceae</taxon>
        <taxon>Corynebacterium</taxon>
    </lineage>
</organism>
<feature type="binding site" evidence="7">
    <location>
        <position position="140"/>
    </location>
    <ligand>
        <name>Fe-coproporphyrin III</name>
        <dbReference type="ChEBI" id="CHEBI:68438"/>
    </ligand>
</feature>
<feature type="binding site" evidence="7">
    <location>
        <position position="291"/>
    </location>
    <ligand>
        <name>Fe(2+)</name>
        <dbReference type="ChEBI" id="CHEBI:29033"/>
    </ligand>
</feature>
<dbReference type="SUPFAM" id="SSF53800">
    <property type="entry name" value="Chelatase"/>
    <property type="match status" value="1"/>
</dbReference>